<dbReference type="RefSeq" id="XP_030640015.1">
    <property type="nucleotide sequence ID" value="XM_030784155.1"/>
</dbReference>
<dbReference type="Proteomes" id="UP000504632">
    <property type="component" value="Chromosome 9"/>
</dbReference>
<dbReference type="Pfam" id="PF05729">
    <property type="entry name" value="NACHT"/>
    <property type="match status" value="1"/>
</dbReference>
<dbReference type="SUPFAM" id="SSF50978">
    <property type="entry name" value="WD40 repeat-like"/>
    <property type="match status" value="1"/>
</dbReference>
<gene>
    <name evidence="8" type="primary">nwd1</name>
</gene>
<sequence>MATVEVREAPDTGALQDQLPSRTVRLFISSTFKDMSCERNAFWEKVYPELQTHCQSMGLVLEVVDLRWGVNDAVADDHMTSDLCLHELQACQRAACHIFIALLGNQYGYRPIPRLIPEREFEILLSKLSSDGEGLKLLNQWFQKDSNSVPPVYVLQPISTHYPHFGKRRPERDQQSGDEAVSWQFTESRLSGLLRSAALQAQRDGDFSEEQKHKFIKSVIEWEIEQGILGDSSSSAVVFVRELPRLKKNETQKNLSLFLDLTPDGLVDAEAQELLVSLKQRLYSICSDSLNLQCVELSRGAVDPSRKEHKDYLRNLSEQLVVQIKGRIEKCSVLPPGGAHWDWWKEEFIHHAQLGAEMCVTFSGREGILGKICLAMWEATNKCHAPLVLYGSTGSGKTALLCQLAQEMRGLIGSKATVVLRLLGTSPRSCDVESLLFGLCLQICRAFGMPLFCSQGPNMLQELTRFFLSTLWKVSAQGNTLLLILDSLHQLLPGNGAHSLHWLPREVPPNVHLLVSTQDVGFPLLQNLRHMLEESRNFFELESLTRDEGRGIVETYMRAAKRVLTAEQSEAVLTRFQQTNSPLHLRLMLDAARHWTSYTAISNINLGTSAQEVMTLSLESLEERHGKHLVGHALSYIVASKLGLSEAELRDVLSLDDEVLADIYRYQLPSCHTLIRLPSLRWTRLKHDLGEHLTVRRTHGVDLLRLRHRQFSELIRERYLSGERRGQVHAVLAEYFLGNWAQGRPKSVLLPSVTHPLEADRKVPLQPLWLAEGIPNHRKLQELPYHLICSRKWEELQKINLSSVDWLWCKTQGCGVDAVIQDLTLCCRLSDCPETQLLRDTFQLLKSTLDFLGGLTDPALLYTELLARLHCLSGLYPSLIGRLCGQCQDWFTSCPHPVLLPKSSFLPAPGGALTHTLTSCSKGITAVDLCSERRVLVGGAEDGILAVWSLDHFQVVHSLTGHKDGVVCVKLLSHGRHCLSSGCDGTVRRWDLERGRELYCISEAVSLSISPFDSSCISPLRTAHFHLQEDTHLLLTNCNGQLKAWNLDSGKLLYVLCETGMFSVLGVLGETVVLFSEEGQLSFCDSVSGSRKTQLSLSGSVQNLSVCGVLTLTKLSRLLLTFTDASLCMVSVAGIVCPLSLPCPASFLCASVDEKILLTGCKQTVAVFHVKPNTVQMFLQLQHEVRVQTAALSSHVREVITAAEDHVIRVWSLTTGNLLDSFNVIGFPVTSLMTYNRFIVSASIRCRELHLWSLDYNSQHRLKACMPPQCPQVTLSKDGDTVYFVKPGNGKDIFTWSSSKGLSGHRMQASADVCCLELAQQKQLLMCGLTTGTILIYPLTFAPETLCLPPPENLPAVRSMAVNLREDRLAVAYEDAVCLFEITSRDSFPCVDGPYESFSLSLLQSCVSGMALLPDCRLLYGTITGDVALYDFKSASATELGQLGARVTCVALSTWGTHALIGSQECVQQLWSLSPLLLDHMMEYKGFCFEGAVCASFSVNDKYVFTGSLDRTVKVWEVSSGTLLCVQFVYSPVVRMMSYKDGFVAVSQSGCFVREGFRCPDNISREHNPLQNFRAHYTVKSRLKTQNPPHTVIDTLDYNPAQFNFTSVFKTQPSNTCSLL</sequence>
<dbReference type="SUPFAM" id="SSF50998">
    <property type="entry name" value="Quinoprotein alcohol dehydrogenase-like"/>
    <property type="match status" value="1"/>
</dbReference>
<feature type="domain" description="DUF4062" evidence="5">
    <location>
        <begin position="25"/>
        <end position="110"/>
    </location>
</feature>
<feature type="domain" description="NWD1/2-like winged helix-turn-helix" evidence="6">
    <location>
        <begin position="609"/>
        <end position="723"/>
    </location>
</feature>
<dbReference type="InParanoid" id="A0A6J2W3S4"/>
<dbReference type="PROSITE" id="PS50082">
    <property type="entry name" value="WD_REPEATS_2"/>
    <property type="match status" value="4"/>
</dbReference>
<proteinExistence type="predicted"/>
<dbReference type="Gene3D" id="1.25.40.370">
    <property type="match status" value="1"/>
</dbReference>
<dbReference type="InterPro" id="IPR027417">
    <property type="entry name" value="P-loop_NTPase"/>
</dbReference>
<dbReference type="GeneID" id="115820540"/>
<dbReference type="InterPro" id="IPR001680">
    <property type="entry name" value="WD40_rpt"/>
</dbReference>
<keyword evidence="1 3" id="KW-0853">WD repeat</keyword>
<dbReference type="InterPro" id="IPR007111">
    <property type="entry name" value="NACHT_NTPase"/>
</dbReference>
<dbReference type="Pfam" id="PF00400">
    <property type="entry name" value="WD40"/>
    <property type="match status" value="2"/>
</dbReference>
<feature type="domain" description="NACHT" evidence="4">
    <location>
        <begin position="387"/>
        <end position="559"/>
    </location>
</feature>
<organism evidence="7 8">
    <name type="scientific">Chanos chanos</name>
    <name type="common">Milkfish</name>
    <name type="synonym">Mugil chanos</name>
    <dbReference type="NCBI Taxonomy" id="29144"/>
    <lineage>
        <taxon>Eukaryota</taxon>
        <taxon>Metazoa</taxon>
        <taxon>Chordata</taxon>
        <taxon>Craniata</taxon>
        <taxon>Vertebrata</taxon>
        <taxon>Euteleostomi</taxon>
        <taxon>Actinopterygii</taxon>
        <taxon>Neopterygii</taxon>
        <taxon>Teleostei</taxon>
        <taxon>Ostariophysi</taxon>
        <taxon>Gonorynchiformes</taxon>
        <taxon>Chanidae</taxon>
        <taxon>Chanos</taxon>
    </lineage>
</organism>
<name>A0A6J2W3S4_CHACN</name>
<dbReference type="SMART" id="SM00320">
    <property type="entry name" value="WD40"/>
    <property type="match status" value="7"/>
</dbReference>
<dbReference type="PROSITE" id="PS50294">
    <property type="entry name" value="WD_REPEATS_REGION"/>
    <property type="match status" value="1"/>
</dbReference>
<dbReference type="InterPro" id="IPR019775">
    <property type="entry name" value="WD40_repeat_CS"/>
</dbReference>
<dbReference type="Gene3D" id="3.40.50.300">
    <property type="entry name" value="P-loop containing nucleotide triphosphate hydrolases"/>
    <property type="match status" value="1"/>
</dbReference>
<keyword evidence="7" id="KW-1185">Reference proteome</keyword>
<feature type="repeat" description="WD" evidence="3">
    <location>
        <begin position="959"/>
        <end position="1000"/>
    </location>
</feature>
<dbReference type="Gene3D" id="2.130.10.10">
    <property type="entry name" value="YVTN repeat-like/Quinoprotein amine dehydrogenase"/>
    <property type="match status" value="3"/>
</dbReference>
<dbReference type="CTD" id="284434"/>
<dbReference type="InterPro" id="IPR036322">
    <property type="entry name" value="WD40_repeat_dom_sf"/>
</dbReference>
<evidence type="ECO:0000259" key="4">
    <source>
        <dbReference type="Pfam" id="PF05729"/>
    </source>
</evidence>
<feature type="repeat" description="WD" evidence="3">
    <location>
        <begin position="917"/>
        <end position="958"/>
    </location>
</feature>
<protein>
    <submittedName>
        <fullName evidence="8">NACHT domain- and WD repeat-containing protein 1</fullName>
    </submittedName>
</protein>
<reference evidence="8" key="1">
    <citation type="submission" date="2025-08" db="UniProtKB">
        <authorList>
            <consortium name="RefSeq"/>
        </authorList>
    </citation>
    <scope>IDENTIFICATION</scope>
</reference>
<feature type="repeat" description="WD" evidence="3">
    <location>
        <begin position="1496"/>
        <end position="1526"/>
    </location>
</feature>
<dbReference type="PANTHER" id="PTHR45013">
    <property type="entry name" value="NACHT DOMAIN- AND WD REPEAT-CONTAINING PROTEIN 1"/>
    <property type="match status" value="1"/>
</dbReference>
<dbReference type="InterPro" id="IPR011047">
    <property type="entry name" value="Quinoprotein_ADH-like_sf"/>
</dbReference>
<keyword evidence="2" id="KW-0677">Repeat</keyword>
<evidence type="ECO:0000313" key="8">
    <source>
        <dbReference type="RefSeq" id="XP_030640015.1"/>
    </source>
</evidence>
<evidence type="ECO:0000313" key="7">
    <source>
        <dbReference type="Proteomes" id="UP000504632"/>
    </source>
</evidence>
<dbReference type="Pfam" id="PF25469">
    <property type="entry name" value="WHD_NWD1"/>
    <property type="match status" value="1"/>
</dbReference>
<feature type="repeat" description="WD" evidence="3">
    <location>
        <begin position="1180"/>
        <end position="1221"/>
    </location>
</feature>
<evidence type="ECO:0000256" key="2">
    <source>
        <dbReference type="ARBA" id="ARBA00022737"/>
    </source>
</evidence>
<dbReference type="InterPro" id="IPR015943">
    <property type="entry name" value="WD40/YVTN_repeat-like_dom_sf"/>
</dbReference>
<evidence type="ECO:0000256" key="1">
    <source>
        <dbReference type="ARBA" id="ARBA00022574"/>
    </source>
</evidence>
<dbReference type="OrthoDB" id="6134417at2759"/>
<dbReference type="SUPFAM" id="SSF52540">
    <property type="entry name" value="P-loop containing nucleoside triphosphate hydrolases"/>
    <property type="match status" value="1"/>
</dbReference>
<accession>A0A6J2W3S4</accession>
<evidence type="ECO:0000256" key="3">
    <source>
        <dbReference type="PROSITE-ProRule" id="PRU00221"/>
    </source>
</evidence>
<dbReference type="InterPro" id="IPR025139">
    <property type="entry name" value="DUF4062"/>
</dbReference>
<dbReference type="PANTHER" id="PTHR45013:SF1">
    <property type="entry name" value="NACHT DOMAIN- AND WD REPEAT-CONTAINING PROTEIN 1"/>
    <property type="match status" value="1"/>
</dbReference>
<dbReference type="PROSITE" id="PS00678">
    <property type="entry name" value="WD_REPEATS_1"/>
    <property type="match status" value="1"/>
</dbReference>
<evidence type="ECO:0000259" key="6">
    <source>
        <dbReference type="Pfam" id="PF25469"/>
    </source>
</evidence>
<dbReference type="Pfam" id="PF13271">
    <property type="entry name" value="DUF4062"/>
    <property type="match status" value="1"/>
</dbReference>
<dbReference type="InterPro" id="IPR043365">
    <property type="entry name" value="NWD1"/>
</dbReference>
<dbReference type="InterPro" id="IPR057588">
    <property type="entry name" value="NWD1/2-like_WH"/>
</dbReference>
<evidence type="ECO:0000259" key="5">
    <source>
        <dbReference type="Pfam" id="PF13271"/>
    </source>
</evidence>